<dbReference type="InterPro" id="IPR006657">
    <property type="entry name" value="MoPterin_dinucl-bd_dom"/>
</dbReference>
<evidence type="ECO:0000256" key="7">
    <source>
        <dbReference type="ARBA" id="ARBA00023004"/>
    </source>
</evidence>
<reference evidence="10 11" key="1">
    <citation type="submission" date="2020-10" db="EMBL/GenBank/DDBJ databases">
        <title>Connecting structure to function with the recovery of over 1000 high-quality activated sludge metagenome-assembled genomes encoding full-length rRNA genes using long-read sequencing.</title>
        <authorList>
            <person name="Singleton C.M."/>
            <person name="Petriglieri F."/>
            <person name="Kristensen J.M."/>
            <person name="Kirkegaard R.H."/>
            <person name="Michaelsen T.Y."/>
            <person name="Andersen M.H."/>
            <person name="Karst S.M."/>
            <person name="Dueholm M.S."/>
            <person name="Nielsen P.H."/>
            <person name="Albertsen M."/>
        </authorList>
    </citation>
    <scope>NUCLEOTIDE SEQUENCE [LARGE SCALE GENOMIC DNA]</scope>
    <source>
        <strain evidence="10">OdNE_18-Q3-R46-58_MAXAC.008</strain>
    </source>
</reference>
<keyword evidence="6" id="KW-0560">Oxidoreductase</keyword>
<gene>
    <name evidence="10" type="ORF">IPN91_04775</name>
</gene>
<accession>A0A936F152</accession>
<dbReference type="Gene3D" id="2.40.40.20">
    <property type="match status" value="1"/>
</dbReference>
<keyword evidence="8" id="KW-0411">Iron-sulfur</keyword>
<keyword evidence="2" id="KW-0004">4Fe-4S</keyword>
<dbReference type="AlphaFoldDB" id="A0A936F152"/>
<evidence type="ECO:0000256" key="4">
    <source>
        <dbReference type="ARBA" id="ARBA00022723"/>
    </source>
</evidence>
<comment type="similarity">
    <text evidence="1">Belongs to the prokaryotic molybdopterin-containing oxidoreductase family.</text>
</comment>
<dbReference type="Gene3D" id="3.40.50.740">
    <property type="match status" value="2"/>
</dbReference>
<comment type="caution">
    <text evidence="10">The sequence shown here is derived from an EMBL/GenBank/DDBJ whole genome shotgun (WGS) entry which is preliminary data.</text>
</comment>
<evidence type="ECO:0000256" key="5">
    <source>
        <dbReference type="ARBA" id="ARBA00022729"/>
    </source>
</evidence>
<protein>
    <submittedName>
        <fullName evidence="10">Molybdopterin-dependent oxidoreductase</fullName>
    </submittedName>
</protein>
<dbReference type="PROSITE" id="PS51669">
    <property type="entry name" value="4FE4S_MOW_BIS_MGD"/>
    <property type="match status" value="1"/>
</dbReference>
<evidence type="ECO:0000256" key="1">
    <source>
        <dbReference type="ARBA" id="ARBA00010312"/>
    </source>
</evidence>
<dbReference type="Proteomes" id="UP000709959">
    <property type="component" value="Unassembled WGS sequence"/>
</dbReference>
<name>A0A936F152_9BACT</name>
<dbReference type="SMART" id="SM00926">
    <property type="entry name" value="Molybdop_Fe4S4"/>
    <property type="match status" value="1"/>
</dbReference>
<evidence type="ECO:0000256" key="2">
    <source>
        <dbReference type="ARBA" id="ARBA00022485"/>
    </source>
</evidence>
<dbReference type="SUPFAM" id="SSF53706">
    <property type="entry name" value="Formate dehydrogenase/DMSO reductase, domains 1-3"/>
    <property type="match status" value="1"/>
</dbReference>
<dbReference type="Pfam" id="PF04879">
    <property type="entry name" value="Molybdop_Fe4S4"/>
    <property type="match status" value="1"/>
</dbReference>
<organism evidence="10 11">
    <name type="scientific">Candidatus Geothrix odensensis</name>
    <dbReference type="NCBI Taxonomy" id="2954440"/>
    <lineage>
        <taxon>Bacteria</taxon>
        <taxon>Pseudomonadati</taxon>
        <taxon>Acidobacteriota</taxon>
        <taxon>Holophagae</taxon>
        <taxon>Holophagales</taxon>
        <taxon>Holophagaceae</taxon>
        <taxon>Geothrix</taxon>
    </lineage>
</organism>
<dbReference type="GO" id="GO:0016491">
    <property type="term" value="F:oxidoreductase activity"/>
    <property type="evidence" value="ECO:0007669"/>
    <property type="project" value="UniProtKB-KW"/>
</dbReference>
<feature type="domain" description="4Fe-4S Mo/W bis-MGD-type" evidence="9">
    <location>
        <begin position="64"/>
        <end position="137"/>
    </location>
</feature>
<dbReference type="InterPro" id="IPR006311">
    <property type="entry name" value="TAT_signal"/>
</dbReference>
<dbReference type="GO" id="GO:0046872">
    <property type="term" value="F:metal ion binding"/>
    <property type="evidence" value="ECO:0007669"/>
    <property type="project" value="UniProtKB-KW"/>
</dbReference>
<sequence>MAKKLTPALEAQEGMSRRGFMNLSAIAGCSAFAASKMSFAQDLVAKAEAGQLGEKELYELAKAENTLYSVCLNCNTGCGIKVKVINGVAVKIDGSPYNPFTLNPHLPMTEGLDRAARVDGGICPKGQAGHTGAYDPWRIRKVLKRDGKRGEGKWKSIPFDQAMDEIANGGKLFAHVPGEENRVVTGMKEIWSLRDPKVFADMASDVELIRKKKLTVAQFKTKHAANLHHLIDPEHPDFGPKNNQFVYMWGRKKGGRSDFAARFNGAFGTANTHGHTTVCQGSLYFASKAISEQYVGDTFKDGQKFYWQVDLEHAEFVLFVGANLFDGNYGPSNRTPRMTQRMVDGQLKIAVMDPRFTKLAAKGSRWIPVKPGTDAAFAQGMIRWILENKRYDAKYLAACNKGGAAAVKETTWSNAAWLVKLEKDGTPGAFLRASDIGLKPKEMRKDKDGKEYAFEYLVALKDGKPVAFDPNDDKNPVTGDLFVDGMTLEGGKEPVKVKTSLQLMLEAAKEKSIAQWAELCGSTAKVIQEVAKEFTSHGKKAGVDMHRGPAQHTNGFYNISTLMHLNMLIGNFDWKGGLTVASTFDGTGSKTDRQPFPLAKLTPKSGKAFGLSIIRHDAKYEDSTIFANYPAKRNWWPLASDVYEEIIPSCADAYPYGIKALFSYMGSPTYALPAGQTQIEALMNLERIPLYFASDITIGTTSMYADYIIPDLHYMERWEFQGSHPNMPVKVQPVRQPVIASPNEEVKVFGEMQPISYETMWLALAERLGLPGFGKDAFGAGQDLRRPDDFYLRMVSNLAHDGKESVPDASDKEVDIFLKGRKHLPKTVFDADRWQAIAGASWKKVVYVLNRGGRFDTQEASFKGDMVANKWGKQVNMYQEKTWKVKDAFTGKHFYGMARFVPIVNVMDEAPTSFIKGHDLHLVTQRDVRMTKSRTIANSYLTSHMPENAIILHTSDAKRLGLRKGQKVKVVSATNPKGEYDLKNGKTKAMIGKVMPTETIRPGIVTFTLGHGHWATGAADMTVDGTVIKADPKRGGGIHANAAMWVDPYLKNTCMIDKVGGSVSFYDTRVKLVKVKA</sequence>
<dbReference type="InterPro" id="IPR009010">
    <property type="entry name" value="Asp_de-COase-like_dom_sf"/>
</dbReference>
<dbReference type="SUPFAM" id="SSF50692">
    <property type="entry name" value="ADC-like"/>
    <property type="match status" value="1"/>
</dbReference>
<dbReference type="PROSITE" id="PS51318">
    <property type="entry name" value="TAT"/>
    <property type="match status" value="1"/>
</dbReference>
<dbReference type="PANTHER" id="PTHR43742:SF9">
    <property type="entry name" value="TETRATHIONATE REDUCTASE SUBUNIT A"/>
    <property type="match status" value="1"/>
</dbReference>
<dbReference type="GO" id="GO:0043546">
    <property type="term" value="F:molybdopterin cofactor binding"/>
    <property type="evidence" value="ECO:0007669"/>
    <property type="project" value="InterPro"/>
</dbReference>
<evidence type="ECO:0000259" key="9">
    <source>
        <dbReference type="PROSITE" id="PS51669"/>
    </source>
</evidence>
<dbReference type="Pfam" id="PF00384">
    <property type="entry name" value="Molybdopterin"/>
    <property type="match status" value="1"/>
</dbReference>
<keyword evidence="7" id="KW-0408">Iron</keyword>
<dbReference type="Gene3D" id="2.20.25.90">
    <property type="entry name" value="ADC-like domains"/>
    <property type="match status" value="1"/>
</dbReference>
<keyword evidence="4" id="KW-0479">Metal-binding</keyword>
<proteinExistence type="inferred from homology"/>
<dbReference type="InterPro" id="IPR050612">
    <property type="entry name" value="Prok_Mopterin_Oxidored"/>
</dbReference>
<keyword evidence="3" id="KW-0500">Molybdenum</keyword>
<dbReference type="EMBL" id="JADKCH010000002">
    <property type="protein sequence ID" value="MBK8571958.1"/>
    <property type="molecule type" value="Genomic_DNA"/>
</dbReference>
<dbReference type="Pfam" id="PF01568">
    <property type="entry name" value="Molydop_binding"/>
    <property type="match status" value="1"/>
</dbReference>
<evidence type="ECO:0000256" key="6">
    <source>
        <dbReference type="ARBA" id="ARBA00023002"/>
    </source>
</evidence>
<evidence type="ECO:0000256" key="8">
    <source>
        <dbReference type="ARBA" id="ARBA00023014"/>
    </source>
</evidence>
<dbReference type="Gene3D" id="3.40.228.10">
    <property type="entry name" value="Dimethylsulfoxide Reductase, domain 2"/>
    <property type="match status" value="1"/>
</dbReference>
<evidence type="ECO:0000256" key="3">
    <source>
        <dbReference type="ARBA" id="ARBA00022505"/>
    </source>
</evidence>
<dbReference type="PROSITE" id="PS51257">
    <property type="entry name" value="PROKAR_LIPOPROTEIN"/>
    <property type="match status" value="1"/>
</dbReference>
<dbReference type="InterPro" id="IPR006963">
    <property type="entry name" value="Mopterin_OxRdtase_4Fe-4S_dom"/>
</dbReference>
<dbReference type="InterPro" id="IPR006656">
    <property type="entry name" value="Mopterin_OxRdtase"/>
</dbReference>
<keyword evidence="5" id="KW-0732">Signal</keyword>
<dbReference type="GO" id="GO:0051539">
    <property type="term" value="F:4 iron, 4 sulfur cluster binding"/>
    <property type="evidence" value="ECO:0007669"/>
    <property type="project" value="UniProtKB-KW"/>
</dbReference>
<dbReference type="PANTHER" id="PTHR43742">
    <property type="entry name" value="TRIMETHYLAMINE-N-OXIDE REDUCTASE"/>
    <property type="match status" value="1"/>
</dbReference>
<evidence type="ECO:0000313" key="11">
    <source>
        <dbReference type="Proteomes" id="UP000709959"/>
    </source>
</evidence>
<evidence type="ECO:0000313" key="10">
    <source>
        <dbReference type="EMBL" id="MBK8571958.1"/>
    </source>
</evidence>